<reference evidence="7" key="1">
    <citation type="submission" date="2024-02" db="EMBL/GenBank/DDBJ databases">
        <title>Sediminibacterium planktonica sp. nov. and Sediminibacterium longus sp. nov., isolated from surface lake and river water.</title>
        <authorList>
            <person name="Watanabe K."/>
            <person name="Takemine S."/>
            <person name="Ishii Y."/>
            <person name="Ogata Y."/>
            <person name="Shindo C."/>
            <person name="Suda W."/>
        </authorList>
    </citation>
    <scope>NUCLEOTIDE SEQUENCE</scope>
    <source>
        <strain evidence="7">KACHI17</strain>
    </source>
</reference>
<evidence type="ECO:0000256" key="5">
    <source>
        <dbReference type="ARBA" id="ARBA00023002"/>
    </source>
</evidence>
<evidence type="ECO:0000256" key="4">
    <source>
        <dbReference type="ARBA" id="ARBA00022833"/>
    </source>
</evidence>
<gene>
    <name evidence="7" type="primary">ygiD</name>
    <name evidence="7" type="ORF">KACHI17_05800</name>
</gene>
<dbReference type="AlphaFoldDB" id="A0AAT9GGE2"/>
<sequence>MNAIESNEFSKGWQEITKELVQPTAILCISAHWETRGTYVTAMDHPRTIHDFYGFPKQLFDLQYPAPGSSVLANDTIEAVEKTMVEKDLSWGLDHGCWSILQHMYPDANIPVVQLSLNQLQDPLWHYELARELSVLRNKGVLIIGSGNMVHNLGVMNWKTPEKGYDWAEEANQTLKALIANNDHLPLTRYKDLGTEVNQSIPTPEHYLPLLYTLGLKEENEKIRFFNDKTVFGSISMTSLLISN</sequence>
<evidence type="ECO:0000256" key="3">
    <source>
        <dbReference type="ARBA" id="ARBA00022723"/>
    </source>
</evidence>
<dbReference type="Pfam" id="PF02900">
    <property type="entry name" value="LigB"/>
    <property type="match status" value="1"/>
</dbReference>
<evidence type="ECO:0000256" key="1">
    <source>
        <dbReference type="ARBA" id="ARBA00001947"/>
    </source>
</evidence>
<organism evidence="7">
    <name type="scientific">Sediminibacterium sp. KACHI17</name>
    <dbReference type="NCBI Taxonomy" id="1751071"/>
    <lineage>
        <taxon>Bacteria</taxon>
        <taxon>Pseudomonadati</taxon>
        <taxon>Bacteroidota</taxon>
        <taxon>Chitinophagia</taxon>
        <taxon>Chitinophagales</taxon>
        <taxon>Chitinophagaceae</taxon>
        <taxon>Sediminibacterium</taxon>
    </lineage>
</organism>
<feature type="domain" description="Extradiol ring-cleavage dioxygenase class III enzyme subunit B" evidence="6">
    <location>
        <begin position="11"/>
        <end position="223"/>
    </location>
</feature>
<proteinExistence type="inferred from homology"/>
<dbReference type="GO" id="GO:0016702">
    <property type="term" value="F:oxidoreductase activity, acting on single donors with incorporation of molecular oxygen, incorporation of two atoms of oxygen"/>
    <property type="evidence" value="ECO:0007669"/>
    <property type="project" value="UniProtKB-ARBA"/>
</dbReference>
<evidence type="ECO:0000259" key="6">
    <source>
        <dbReference type="Pfam" id="PF02900"/>
    </source>
</evidence>
<dbReference type="PANTHER" id="PTHR30096:SF0">
    <property type="entry name" value="4,5-DOPA DIOXYGENASE EXTRADIOL-LIKE PROTEIN"/>
    <property type="match status" value="1"/>
</dbReference>
<evidence type="ECO:0000256" key="2">
    <source>
        <dbReference type="ARBA" id="ARBA00007581"/>
    </source>
</evidence>
<dbReference type="PIRSF" id="PIRSF006157">
    <property type="entry name" value="Doxgns_DODA"/>
    <property type="match status" value="1"/>
</dbReference>
<dbReference type="Gene3D" id="3.40.830.10">
    <property type="entry name" value="LigB-like"/>
    <property type="match status" value="1"/>
</dbReference>
<comment type="similarity">
    <text evidence="2">Belongs to the DODA-type extradiol aromatic ring-opening dioxygenase family.</text>
</comment>
<dbReference type="InterPro" id="IPR004183">
    <property type="entry name" value="Xdiol_dOase_suB"/>
</dbReference>
<keyword evidence="4" id="KW-0862">Zinc</keyword>
<accession>A0AAT9GGE2</accession>
<evidence type="ECO:0000313" key="7">
    <source>
        <dbReference type="EMBL" id="BFG69699.1"/>
    </source>
</evidence>
<keyword evidence="5" id="KW-0560">Oxidoreductase</keyword>
<dbReference type="SUPFAM" id="SSF53213">
    <property type="entry name" value="LigB-like"/>
    <property type="match status" value="1"/>
</dbReference>
<protein>
    <submittedName>
        <fullName evidence="7">4,5-DOPA dioxygenase extradiol</fullName>
    </submittedName>
</protein>
<dbReference type="GO" id="GO:0008198">
    <property type="term" value="F:ferrous iron binding"/>
    <property type="evidence" value="ECO:0007669"/>
    <property type="project" value="InterPro"/>
</dbReference>
<dbReference type="NCBIfam" id="NF007914">
    <property type="entry name" value="PRK10628.1"/>
    <property type="match status" value="1"/>
</dbReference>
<dbReference type="PANTHER" id="PTHR30096">
    <property type="entry name" value="4,5-DOPA DIOXYGENASE EXTRADIOL-LIKE PROTEIN"/>
    <property type="match status" value="1"/>
</dbReference>
<dbReference type="GO" id="GO:0008270">
    <property type="term" value="F:zinc ion binding"/>
    <property type="evidence" value="ECO:0007669"/>
    <property type="project" value="InterPro"/>
</dbReference>
<dbReference type="InterPro" id="IPR014436">
    <property type="entry name" value="Extradiol_dOase_DODA"/>
</dbReference>
<name>A0AAT9GGE2_9BACT</name>
<dbReference type="CDD" id="cd07363">
    <property type="entry name" value="45_DOPA_Dioxygenase"/>
    <property type="match status" value="1"/>
</dbReference>
<dbReference type="EMBL" id="AP029612">
    <property type="protein sequence ID" value="BFG69699.1"/>
    <property type="molecule type" value="Genomic_DNA"/>
</dbReference>
<comment type="cofactor">
    <cofactor evidence="1">
        <name>Zn(2+)</name>
        <dbReference type="ChEBI" id="CHEBI:29105"/>
    </cofactor>
</comment>
<keyword evidence="7" id="KW-0223">Dioxygenase</keyword>
<keyword evidence="3" id="KW-0479">Metal-binding</keyword>